<evidence type="ECO:0000313" key="12">
    <source>
        <dbReference type="Proteomes" id="UP001642540"/>
    </source>
</evidence>
<dbReference type="InterPro" id="IPR000276">
    <property type="entry name" value="GPCR_Rhodpsn"/>
</dbReference>
<evidence type="ECO:0000259" key="10">
    <source>
        <dbReference type="PROSITE" id="PS50262"/>
    </source>
</evidence>
<reference evidence="11 12" key="1">
    <citation type="submission" date="2024-08" db="EMBL/GenBank/DDBJ databases">
        <authorList>
            <person name="Cucini C."/>
            <person name="Frati F."/>
        </authorList>
    </citation>
    <scope>NUCLEOTIDE SEQUENCE [LARGE SCALE GENOMIC DNA]</scope>
</reference>
<evidence type="ECO:0000256" key="1">
    <source>
        <dbReference type="ARBA" id="ARBA00004141"/>
    </source>
</evidence>
<name>A0ABP1R1K3_9HEXA</name>
<dbReference type="PANTHER" id="PTHR24238:SF75">
    <property type="entry name" value="CHOLECYSTOKININ-LIKE RECEPTOR AT 17D1-RELATED"/>
    <property type="match status" value="1"/>
</dbReference>
<keyword evidence="7" id="KW-0675">Receptor</keyword>
<accession>A0ABP1R1K3</accession>
<evidence type="ECO:0000256" key="5">
    <source>
        <dbReference type="ARBA" id="ARBA00023040"/>
    </source>
</evidence>
<evidence type="ECO:0000256" key="9">
    <source>
        <dbReference type="SAM" id="Phobius"/>
    </source>
</evidence>
<keyword evidence="5" id="KW-0297">G-protein coupled receptor</keyword>
<comment type="caution">
    <text evidence="11">The sequence shown here is derived from an EMBL/GenBank/DDBJ whole genome shotgun (WGS) entry which is preliminary data.</text>
</comment>
<sequence length="250" mass="27771">MTMVAEHIVPKTTPLTSWKEDDTRGYLENNRTSAVTSVLDKVRFTLEVIFDDTKTIQSGPYSGASAYISTSTSATIDVDISSIMSSSLTENNMTNVSTALTTASTTSSNAQSTFPGRNVIIPLYTLIFILSFVGNLMVILTLARNRRMRTVTNVLLLNLAISDLLLGVFCMPVTLIGQLLRNFIFGAAMCRILPYFQEMNENEEHVRTSEELDVSCGETRKGRTKPYIYSVQENLAILREEVFQGLEINP</sequence>
<evidence type="ECO:0000256" key="7">
    <source>
        <dbReference type="ARBA" id="ARBA00023170"/>
    </source>
</evidence>
<evidence type="ECO:0000256" key="6">
    <source>
        <dbReference type="ARBA" id="ARBA00023136"/>
    </source>
</evidence>
<feature type="transmembrane region" description="Helical" evidence="9">
    <location>
        <begin position="121"/>
        <end position="143"/>
    </location>
</feature>
<dbReference type="Pfam" id="PF00001">
    <property type="entry name" value="7tm_1"/>
    <property type="match status" value="1"/>
</dbReference>
<dbReference type="InterPro" id="IPR017452">
    <property type="entry name" value="GPCR_Rhodpsn_7TM"/>
</dbReference>
<comment type="subcellular location">
    <subcellularLocation>
        <location evidence="1">Membrane</location>
        <topology evidence="1">Multi-pass membrane protein</topology>
    </subcellularLocation>
</comment>
<comment type="similarity">
    <text evidence="2">Belongs to the G-protein coupled receptor 1 family.</text>
</comment>
<dbReference type="PROSITE" id="PS50262">
    <property type="entry name" value="G_PROTEIN_RECEP_F1_2"/>
    <property type="match status" value="1"/>
</dbReference>
<evidence type="ECO:0000256" key="8">
    <source>
        <dbReference type="ARBA" id="ARBA00023224"/>
    </source>
</evidence>
<evidence type="ECO:0000256" key="4">
    <source>
        <dbReference type="ARBA" id="ARBA00022989"/>
    </source>
</evidence>
<keyword evidence="6 9" id="KW-0472">Membrane</keyword>
<gene>
    <name evidence="11" type="ORF">ODALV1_LOCUS17135</name>
</gene>
<dbReference type="EMBL" id="CAXLJM020000051">
    <property type="protein sequence ID" value="CAL8116058.1"/>
    <property type="molecule type" value="Genomic_DNA"/>
</dbReference>
<dbReference type="Proteomes" id="UP001642540">
    <property type="component" value="Unassembled WGS sequence"/>
</dbReference>
<protein>
    <recommendedName>
        <fullName evidence="10">G-protein coupled receptors family 1 profile domain-containing protein</fullName>
    </recommendedName>
</protein>
<dbReference type="PANTHER" id="PTHR24238">
    <property type="entry name" value="G-PROTEIN COUPLED RECEPTOR"/>
    <property type="match status" value="1"/>
</dbReference>
<evidence type="ECO:0000256" key="3">
    <source>
        <dbReference type="ARBA" id="ARBA00022692"/>
    </source>
</evidence>
<dbReference type="PRINTS" id="PR00237">
    <property type="entry name" value="GPCRRHODOPSN"/>
</dbReference>
<proteinExistence type="inferred from homology"/>
<keyword evidence="4 9" id="KW-1133">Transmembrane helix</keyword>
<keyword evidence="8" id="KW-0807">Transducer</keyword>
<evidence type="ECO:0000256" key="2">
    <source>
        <dbReference type="ARBA" id="ARBA00010663"/>
    </source>
</evidence>
<dbReference type="Gene3D" id="1.20.1070.10">
    <property type="entry name" value="Rhodopsin 7-helix transmembrane proteins"/>
    <property type="match status" value="1"/>
</dbReference>
<keyword evidence="3 9" id="KW-0812">Transmembrane</keyword>
<organism evidence="11 12">
    <name type="scientific">Orchesella dallaii</name>
    <dbReference type="NCBI Taxonomy" id="48710"/>
    <lineage>
        <taxon>Eukaryota</taxon>
        <taxon>Metazoa</taxon>
        <taxon>Ecdysozoa</taxon>
        <taxon>Arthropoda</taxon>
        <taxon>Hexapoda</taxon>
        <taxon>Collembola</taxon>
        <taxon>Entomobryomorpha</taxon>
        <taxon>Entomobryoidea</taxon>
        <taxon>Orchesellidae</taxon>
        <taxon>Orchesellinae</taxon>
        <taxon>Orchesella</taxon>
    </lineage>
</organism>
<feature type="domain" description="G-protein coupled receptors family 1 profile" evidence="10">
    <location>
        <begin position="134"/>
        <end position="196"/>
    </location>
</feature>
<keyword evidence="12" id="KW-1185">Reference proteome</keyword>
<feature type="transmembrane region" description="Helical" evidence="9">
    <location>
        <begin position="155"/>
        <end position="180"/>
    </location>
</feature>
<dbReference type="SUPFAM" id="SSF81321">
    <property type="entry name" value="Family A G protein-coupled receptor-like"/>
    <property type="match status" value="1"/>
</dbReference>
<evidence type="ECO:0000313" key="11">
    <source>
        <dbReference type="EMBL" id="CAL8116058.1"/>
    </source>
</evidence>